<sequence>MKRNGEVELNEIPNLCNQSCRLFRALSLMGFVPLRMRDSFHGVGFGDCSFGGGGGSGKRGEYEGFSNGFEGFEASHHGVPVNFNDNMSCNKNRMNYLMQNRNEHGSGCYYNGGVQLQSPGTVRPYLNDASISISLPRREMDSNGFSEGMEPWSSSQLMHHPKLASNVNNSFNGRTRAIPNSMGSMYFMAKDQYGCRFLQKVFDEGTFQDVEIIFEEIIGHIVELMMDPFGNYLVQKLLDVCNEEQRMQTVLMVTNEPGKLVRISLHTHGTRVVQKLVETIKSTNQISLVKSALEPGFLGLIKDLNGNHVIQRCLQCFSYEDNKV</sequence>
<organism evidence="6 7">
    <name type="scientific">Quercus suber</name>
    <name type="common">Cork oak</name>
    <dbReference type="NCBI Taxonomy" id="58331"/>
    <lineage>
        <taxon>Eukaryota</taxon>
        <taxon>Viridiplantae</taxon>
        <taxon>Streptophyta</taxon>
        <taxon>Embryophyta</taxon>
        <taxon>Tracheophyta</taxon>
        <taxon>Spermatophyta</taxon>
        <taxon>Magnoliopsida</taxon>
        <taxon>eudicotyledons</taxon>
        <taxon>Gunneridae</taxon>
        <taxon>Pentapetalae</taxon>
        <taxon>rosids</taxon>
        <taxon>fabids</taxon>
        <taxon>Fagales</taxon>
        <taxon>Fagaceae</taxon>
        <taxon>Quercus</taxon>
    </lineage>
</organism>
<feature type="repeat" description="Pumilio" evidence="4">
    <location>
        <begin position="216"/>
        <end position="252"/>
    </location>
</feature>
<evidence type="ECO:0000256" key="4">
    <source>
        <dbReference type="PROSITE-ProRule" id="PRU00317"/>
    </source>
</evidence>
<comment type="caution">
    <text evidence="6">The sequence shown here is derived from an EMBL/GenBank/DDBJ whole genome shotgun (WGS) entry which is preliminary data.</text>
</comment>
<dbReference type="Pfam" id="PF00806">
    <property type="entry name" value="PUF"/>
    <property type="match status" value="4"/>
</dbReference>
<evidence type="ECO:0000313" key="7">
    <source>
        <dbReference type="Proteomes" id="UP000237347"/>
    </source>
</evidence>
<feature type="repeat" description="Pumilio" evidence="4">
    <location>
        <begin position="180"/>
        <end position="215"/>
    </location>
</feature>
<dbReference type="Proteomes" id="UP000237347">
    <property type="component" value="Unassembled WGS sequence"/>
</dbReference>
<dbReference type="AlphaFoldDB" id="A0AAW0L2P1"/>
<dbReference type="GO" id="GO:0006417">
    <property type="term" value="P:regulation of translation"/>
    <property type="evidence" value="ECO:0007669"/>
    <property type="project" value="UniProtKB-KW"/>
</dbReference>
<dbReference type="PANTHER" id="PTHR12537">
    <property type="entry name" value="RNA BINDING PROTEIN PUMILIO-RELATED"/>
    <property type="match status" value="1"/>
</dbReference>
<proteinExistence type="predicted"/>
<evidence type="ECO:0000256" key="2">
    <source>
        <dbReference type="ARBA" id="ARBA00022845"/>
    </source>
</evidence>
<dbReference type="PROSITE" id="PS50303">
    <property type="entry name" value="PUM_HD"/>
    <property type="match status" value="1"/>
</dbReference>
<accession>A0AAW0L2P1</accession>
<feature type="repeat" description="Pumilio" evidence="4">
    <location>
        <begin position="255"/>
        <end position="290"/>
    </location>
</feature>
<dbReference type="InterPro" id="IPR011989">
    <property type="entry name" value="ARM-like"/>
</dbReference>
<feature type="domain" description="PUM-HD" evidence="5">
    <location>
        <begin position="159"/>
        <end position="324"/>
    </location>
</feature>
<dbReference type="EMBL" id="PKMF04000163">
    <property type="protein sequence ID" value="KAK7845897.1"/>
    <property type="molecule type" value="Genomic_DNA"/>
</dbReference>
<evidence type="ECO:0000259" key="5">
    <source>
        <dbReference type="PROSITE" id="PS50303"/>
    </source>
</evidence>
<dbReference type="PROSITE" id="PS50302">
    <property type="entry name" value="PUM"/>
    <property type="match status" value="3"/>
</dbReference>
<name>A0AAW0L2P1_QUESU</name>
<protein>
    <submittedName>
        <fullName evidence="6">Pumilio like protein 8</fullName>
    </submittedName>
</protein>
<dbReference type="InterPro" id="IPR001313">
    <property type="entry name" value="Pumilio_RNA-bd_rpt"/>
</dbReference>
<dbReference type="SUPFAM" id="SSF48371">
    <property type="entry name" value="ARM repeat"/>
    <property type="match status" value="1"/>
</dbReference>
<gene>
    <name evidence="6" type="primary">APUM8_0</name>
    <name evidence="6" type="ORF">CFP56_008804</name>
</gene>
<evidence type="ECO:0000313" key="6">
    <source>
        <dbReference type="EMBL" id="KAK7845897.1"/>
    </source>
</evidence>
<reference evidence="6 7" key="1">
    <citation type="journal article" date="2018" name="Sci. Data">
        <title>The draft genome sequence of cork oak.</title>
        <authorList>
            <person name="Ramos A.M."/>
            <person name="Usie A."/>
            <person name="Barbosa P."/>
            <person name="Barros P.M."/>
            <person name="Capote T."/>
            <person name="Chaves I."/>
            <person name="Simoes F."/>
            <person name="Abreu I."/>
            <person name="Carrasquinho I."/>
            <person name="Faro C."/>
            <person name="Guimaraes J.B."/>
            <person name="Mendonca D."/>
            <person name="Nobrega F."/>
            <person name="Rodrigues L."/>
            <person name="Saibo N.J.M."/>
            <person name="Varela M.C."/>
            <person name="Egas C."/>
            <person name="Matos J."/>
            <person name="Miguel C.M."/>
            <person name="Oliveira M.M."/>
            <person name="Ricardo C.P."/>
            <person name="Goncalves S."/>
        </authorList>
    </citation>
    <scope>NUCLEOTIDE SEQUENCE [LARGE SCALE GENOMIC DNA]</scope>
    <source>
        <strain evidence="7">cv. HL8</strain>
    </source>
</reference>
<dbReference type="Gene3D" id="1.25.10.10">
    <property type="entry name" value="Leucine-rich Repeat Variant"/>
    <property type="match status" value="1"/>
</dbReference>
<evidence type="ECO:0000256" key="3">
    <source>
        <dbReference type="ARBA" id="ARBA00022884"/>
    </source>
</evidence>
<evidence type="ECO:0000256" key="1">
    <source>
        <dbReference type="ARBA" id="ARBA00022737"/>
    </source>
</evidence>
<keyword evidence="1" id="KW-0677">Repeat</keyword>
<keyword evidence="3" id="KW-0694">RNA-binding</keyword>
<dbReference type="GO" id="GO:0003729">
    <property type="term" value="F:mRNA binding"/>
    <property type="evidence" value="ECO:0007669"/>
    <property type="project" value="TreeGrafter"/>
</dbReference>
<keyword evidence="7" id="KW-1185">Reference proteome</keyword>
<keyword evidence="2" id="KW-0810">Translation regulation</keyword>
<dbReference type="InterPro" id="IPR016024">
    <property type="entry name" value="ARM-type_fold"/>
</dbReference>
<dbReference type="PANTHER" id="PTHR12537:SF138">
    <property type="entry name" value="PUMILIO HOMOLOG 7, CHLOROPLASTIC-RELATED"/>
    <property type="match status" value="1"/>
</dbReference>
<dbReference type="SMART" id="SM00025">
    <property type="entry name" value="Pumilio"/>
    <property type="match status" value="4"/>
</dbReference>
<dbReference type="GO" id="GO:0005737">
    <property type="term" value="C:cytoplasm"/>
    <property type="evidence" value="ECO:0007669"/>
    <property type="project" value="TreeGrafter"/>
</dbReference>
<dbReference type="InterPro" id="IPR033133">
    <property type="entry name" value="PUM-HD"/>
</dbReference>